<dbReference type="AlphaFoldDB" id="A0A5M6IKU8"/>
<accession>A0A5M6IKU8</accession>
<evidence type="ECO:0000313" key="1">
    <source>
        <dbReference type="EMBL" id="KAA5608854.1"/>
    </source>
</evidence>
<dbReference type="RefSeq" id="WP_150044835.1">
    <property type="nucleotide sequence ID" value="NZ_OW485601.1"/>
</dbReference>
<name>A0A5M6IKU8_9PROT</name>
<gene>
    <name evidence="1" type="ORF">F1189_27105</name>
</gene>
<reference evidence="1 2" key="1">
    <citation type="submission" date="2019-09" db="EMBL/GenBank/DDBJ databases">
        <title>Genome sequence of Rhodovastum atsumiense, a diverse member of the Acetobacteraceae family of non-sulfur purple photosynthetic bacteria.</title>
        <authorList>
            <person name="Meyer T."/>
            <person name="Kyndt J."/>
        </authorList>
    </citation>
    <scope>NUCLEOTIDE SEQUENCE [LARGE SCALE GENOMIC DNA]</scope>
    <source>
        <strain evidence="1 2">DSM 21279</strain>
    </source>
</reference>
<protein>
    <submittedName>
        <fullName evidence="1">Uncharacterized protein</fullName>
    </submittedName>
</protein>
<sequence>MTSSVVLAGPGNVVTLAAFRRPADPVAAEQRPPAADAYDRRQAIERLRHALPPGSLVYVVRRWFHPDNDWLVCDFFRIDAHEVICITQDVALATERFDPAREVGLKLHRSQRLDPLTTLIDGTLARLLHGEPGAVQHVVIA</sequence>
<dbReference type="EMBL" id="VWPK01000066">
    <property type="protein sequence ID" value="KAA5608854.1"/>
    <property type="molecule type" value="Genomic_DNA"/>
</dbReference>
<evidence type="ECO:0000313" key="2">
    <source>
        <dbReference type="Proteomes" id="UP000325255"/>
    </source>
</evidence>
<comment type="caution">
    <text evidence="1">The sequence shown here is derived from an EMBL/GenBank/DDBJ whole genome shotgun (WGS) entry which is preliminary data.</text>
</comment>
<dbReference type="Proteomes" id="UP000325255">
    <property type="component" value="Unassembled WGS sequence"/>
</dbReference>
<keyword evidence="2" id="KW-1185">Reference proteome</keyword>
<proteinExistence type="predicted"/>
<organism evidence="1 2">
    <name type="scientific">Rhodovastum atsumiense</name>
    <dbReference type="NCBI Taxonomy" id="504468"/>
    <lineage>
        <taxon>Bacteria</taxon>
        <taxon>Pseudomonadati</taxon>
        <taxon>Pseudomonadota</taxon>
        <taxon>Alphaproteobacteria</taxon>
        <taxon>Acetobacterales</taxon>
        <taxon>Acetobacteraceae</taxon>
        <taxon>Rhodovastum</taxon>
    </lineage>
</organism>